<feature type="chain" id="PRO_5034327480" evidence="4">
    <location>
        <begin position="33"/>
        <end position="984"/>
    </location>
</feature>
<evidence type="ECO:0000256" key="1">
    <source>
        <dbReference type="ARBA" id="ARBA00022737"/>
    </source>
</evidence>
<feature type="compositionally biased region" description="Low complexity" evidence="3">
    <location>
        <begin position="519"/>
        <end position="543"/>
    </location>
</feature>
<feature type="region of interest" description="Disordered" evidence="3">
    <location>
        <begin position="371"/>
        <end position="396"/>
    </location>
</feature>
<feature type="compositionally biased region" description="Polar residues" evidence="3">
    <location>
        <begin position="487"/>
        <end position="516"/>
    </location>
</feature>
<gene>
    <name evidence="6" type="primary">LOC108675592</name>
</gene>
<feature type="region of interest" description="Disordered" evidence="3">
    <location>
        <begin position="599"/>
        <end position="639"/>
    </location>
</feature>
<name>A0A8B7NZA2_HYAAZ</name>
<dbReference type="AlphaFoldDB" id="A0A8B7NZA2"/>
<dbReference type="InterPro" id="IPR036770">
    <property type="entry name" value="Ankyrin_rpt-contain_sf"/>
</dbReference>
<evidence type="ECO:0000256" key="3">
    <source>
        <dbReference type="SAM" id="MobiDB-lite"/>
    </source>
</evidence>
<keyword evidence="4" id="KW-0732">Signal</keyword>
<sequence>MSVGAWPRYVSGRMAPLCQWVLWPPLCQWALGSAVSVSSWPHYVRGRMAPLCQWVPWLRYVSGRMAPLCQWENGPAVSVGAWPHYVSGRMAPLCQWEHGPAVSVGAWLLCQWAHGPAVSEGSWPYCWEHGPTMSVGAMAPLCQWEHGYCVSWSMASLCQWEHGSAVSVGAWLRCVSGRMAPLCQWEQAPLCHDENYRKLLLQLRVQIAHQISDDNPADDALHDEKIDPNANSVPEEPIVGNRPRGLANEPTFTDDSKENFEVATSVPEACETVAANKSVERSEPDAPTVCSALSQSVGNSSVLPSEQAAAAVDIPQLSPASLPPSADIPNKQLKALLCSDVVGRFSSRQKVGESSTYPRFISSEDRNLLLEQRPPNDFPVPPAKRHCTGLSRSNQDDNSRSFYLKAALSSPARPLPSSYSSPFAPPFSSSFCQLSPSATKLPRDTINKQPPLPLCHAFYETHCYPSSSRSLFERLYYAAVEENSPRNVLATSQSQSTNRTDLPSSTSEVSSTTNLAGQRRCSSVSSSRLSVPSRKSSSTASLPLSYSMPSLASLLSSSVNTTQRTDGSREESLSCHGLASEAPKLPNFRHSFAAAAGARRIPSDGGLETNKSNSDTDEDVEKVSSTTGEDEEAEAKKSNARILPVGNSGHLPFVGRVPKFTVNFLRTLKLLLCKHCRRDCQNEAGVVGRCGRCHGKPLYSLFVGYESEENCPPHTQTYPPTSLHVACLLSDPCPYLRQLLTSGYCPNYPNLLGQTPLHSLLMGDVRGSGFLEALTLLLEAGASPQGRDTAGATPLLYLKLLLREGLYGPAAAAAQRLLDAGAEVDAANDQGRTLLSYSLCCGDRSLALTRLLLNHGADIWGNPHHDWDHSAFLYLFKTAMLCRSVAPLTATLSLIGRLMSGQPRRMRLHLQRNVTRHGRCHAVLSGVSTELVRFMEPYYKRPQPLGALAALAIRGALPSTSSVAASVARLPLPHKLQRQLALLE</sequence>
<keyword evidence="2" id="KW-0040">ANK repeat</keyword>
<dbReference type="GeneID" id="108675592"/>
<dbReference type="SUPFAM" id="SSF48403">
    <property type="entry name" value="Ankyrin repeat"/>
    <property type="match status" value="1"/>
</dbReference>
<dbReference type="InterPro" id="IPR050745">
    <property type="entry name" value="Multifunctional_regulatory"/>
</dbReference>
<protein>
    <submittedName>
        <fullName evidence="6">Uncharacterized protein LOC108675592</fullName>
    </submittedName>
</protein>
<proteinExistence type="predicted"/>
<evidence type="ECO:0000313" key="6">
    <source>
        <dbReference type="RefSeq" id="XP_018019103.1"/>
    </source>
</evidence>
<keyword evidence="1" id="KW-0677">Repeat</keyword>
<evidence type="ECO:0000256" key="2">
    <source>
        <dbReference type="ARBA" id="ARBA00023043"/>
    </source>
</evidence>
<dbReference type="PANTHER" id="PTHR24189">
    <property type="entry name" value="MYOTROPHIN"/>
    <property type="match status" value="1"/>
</dbReference>
<dbReference type="Gene3D" id="1.25.40.20">
    <property type="entry name" value="Ankyrin repeat-containing domain"/>
    <property type="match status" value="1"/>
</dbReference>
<dbReference type="RefSeq" id="XP_018019103.1">
    <property type="nucleotide sequence ID" value="XM_018163614.2"/>
</dbReference>
<organism evidence="5 6">
    <name type="scientific">Hyalella azteca</name>
    <name type="common">Amphipod</name>
    <dbReference type="NCBI Taxonomy" id="294128"/>
    <lineage>
        <taxon>Eukaryota</taxon>
        <taxon>Metazoa</taxon>
        <taxon>Ecdysozoa</taxon>
        <taxon>Arthropoda</taxon>
        <taxon>Crustacea</taxon>
        <taxon>Multicrustacea</taxon>
        <taxon>Malacostraca</taxon>
        <taxon>Eumalacostraca</taxon>
        <taxon>Peracarida</taxon>
        <taxon>Amphipoda</taxon>
        <taxon>Senticaudata</taxon>
        <taxon>Talitrida</taxon>
        <taxon>Talitroidea</taxon>
        <taxon>Hyalellidae</taxon>
        <taxon>Hyalella</taxon>
    </lineage>
</organism>
<dbReference type="OrthoDB" id="194358at2759"/>
<feature type="region of interest" description="Disordered" evidence="3">
    <location>
        <begin position="487"/>
        <end position="543"/>
    </location>
</feature>
<evidence type="ECO:0000313" key="5">
    <source>
        <dbReference type="Proteomes" id="UP000694843"/>
    </source>
</evidence>
<dbReference type="Proteomes" id="UP000694843">
    <property type="component" value="Unplaced"/>
</dbReference>
<dbReference type="KEGG" id="hazt:108675592"/>
<feature type="signal peptide" evidence="4">
    <location>
        <begin position="1"/>
        <end position="32"/>
    </location>
</feature>
<accession>A0A8B7NZA2</accession>
<evidence type="ECO:0000256" key="4">
    <source>
        <dbReference type="SAM" id="SignalP"/>
    </source>
</evidence>
<reference evidence="6" key="1">
    <citation type="submission" date="2025-08" db="UniProtKB">
        <authorList>
            <consortium name="RefSeq"/>
        </authorList>
    </citation>
    <scope>IDENTIFICATION</scope>
    <source>
        <tissue evidence="6">Whole organism</tissue>
    </source>
</reference>
<dbReference type="PANTHER" id="PTHR24189:SF50">
    <property type="entry name" value="ANKYRIN REPEAT AND SOCS BOX PROTEIN 2"/>
    <property type="match status" value="1"/>
</dbReference>
<keyword evidence="5" id="KW-1185">Reference proteome</keyword>